<keyword evidence="5" id="KW-1185">Reference proteome</keyword>
<reference evidence="5" key="1">
    <citation type="journal article" date="2013" name="Nature">
        <title>Draft genome of the wheat A-genome progenitor Triticum urartu.</title>
        <authorList>
            <person name="Ling H.Q."/>
            <person name="Zhao S."/>
            <person name="Liu D."/>
            <person name="Wang J."/>
            <person name="Sun H."/>
            <person name="Zhang C."/>
            <person name="Fan H."/>
            <person name="Li D."/>
            <person name="Dong L."/>
            <person name="Tao Y."/>
            <person name="Gao C."/>
            <person name="Wu H."/>
            <person name="Li Y."/>
            <person name="Cui Y."/>
            <person name="Guo X."/>
            <person name="Zheng S."/>
            <person name="Wang B."/>
            <person name="Yu K."/>
            <person name="Liang Q."/>
            <person name="Yang W."/>
            <person name="Lou X."/>
            <person name="Chen J."/>
            <person name="Feng M."/>
            <person name="Jian J."/>
            <person name="Zhang X."/>
            <person name="Luo G."/>
            <person name="Jiang Y."/>
            <person name="Liu J."/>
            <person name="Wang Z."/>
            <person name="Sha Y."/>
            <person name="Zhang B."/>
            <person name="Wu H."/>
            <person name="Tang D."/>
            <person name="Shen Q."/>
            <person name="Xue P."/>
            <person name="Zou S."/>
            <person name="Wang X."/>
            <person name="Liu X."/>
            <person name="Wang F."/>
            <person name="Yang Y."/>
            <person name="An X."/>
            <person name="Dong Z."/>
            <person name="Zhang K."/>
            <person name="Zhang X."/>
            <person name="Luo M.C."/>
            <person name="Dvorak J."/>
            <person name="Tong Y."/>
            <person name="Wang J."/>
            <person name="Yang H."/>
            <person name="Li Z."/>
            <person name="Wang D."/>
            <person name="Zhang A."/>
            <person name="Wang J."/>
        </authorList>
    </citation>
    <scope>NUCLEOTIDE SEQUENCE</scope>
    <source>
        <strain evidence="5">cv. G1812</strain>
    </source>
</reference>
<keyword evidence="3" id="KW-0012">Acyltransferase</keyword>
<keyword evidence="2" id="KW-0808">Transferase</keyword>
<evidence type="ECO:0000256" key="1">
    <source>
        <dbReference type="ARBA" id="ARBA00009861"/>
    </source>
</evidence>
<dbReference type="PANTHER" id="PTHR31642:SF38">
    <property type="match status" value="1"/>
</dbReference>
<dbReference type="EnsemblPlants" id="TuG1812G0500005600.01.T01">
    <property type="protein sequence ID" value="TuG1812G0500005600.01.T01.cds418235"/>
    <property type="gene ID" value="TuG1812G0500005600.01"/>
</dbReference>
<evidence type="ECO:0000256" key="3">
    <source>
        <dbReference type="ARBA" id="ARBA00023315"/>
    </source>
</evidence>
<organism evidence="4 5">
    <name type="scientific">Triticum urartu</name>
    <name type="common">Red wild einkorn</name>
    <name type="synonym">Crithodium urartu</name>
    <dbReference type="NCBI Taxonomy" id="4572"/>
    <lineage>
        <taxon>Eukaryota</taxon>
        <taxon>Viridiplantae</taxon>
        <taxon>Streptophyta</taxon>
        <taxon>Embryophyta</taxon>
        <taxon>Tracheophyta</taxon>
        <taxon>Spermatophyta</taxon>
        <taxon>Magnoliopsida</taxon>
        <taxon>Liliopsida</taxon>
        <taxon>Poales</taxon>
        <taxon>Poaceae</taxon>
        <taxon>BOP clade</taxon>
        <taxon>Pooideae</taxon>
        <taxon>Triticodae</taxon>
        <taxon>Triticeae</taxon>
        <taxon>Triticinae</taxon>
        <taxon>Triticum</taxon>
    </lineage>
</organism>
<dbReference type="Gramene" id="TuG1812G0500005600.01.T01">
    <property type="protein sequence ID" value="TuG1812G0500005600.01.T01.cds418235"/>
    <property type="gene ID" value="TuG1812G0500005600.01"/>
</dbReference>
<reference evidence="4" key="2">
    <citation type="submission" date="2018-03" db="EMBL/GenBank/DDBJ databases">
        <title>The Triticum urartu genome reveals the dynamic nature of wheat genome evolution.</title>
        <authorList>
            <person name="Ling H."/>
            <person name="Ma B."/>
            <person name="Shi X."/>
            <person name="Liu H."/>
            <person name="Dong L."/>
            <person name="Sun H."/>
            <person name="Cao Y."/>
            <person name="Gao Q."/>
            <person name="Zheng S."/>
            <person name="Li Y."/>
            <person name="Yu Y."/>
            <person name="Du H."/>
            <person name="Qi M."/>
            <person name="Li Y."/>
            <person name="Yu H."/>
            <person name="Cui Y."/>
            <person name="Wang N."/>
            <person name="Chen C."/>
            <person name="Wu H."/>
            <person name="Zhao Y."/>
            <person name="Zhang J."/>
            <person name="Li Y."/>
            <person name="Zhou W."/>
            <person name="Zhang B."/>
            <person name="Hu W."/>
            <person name="Eijk M."/>
            <person name="Tang J."/>
            <person name="Witsenboer H."/>
            <person name="Zhao S."/>
            <person name="Li Z."/>
            <person name="Zhang A."/>
            <person name="Wang D."/>
            <person name="Liang C."/>
        </authorList>
    </citation>
    <scope>NUCLEOTIDE SEQUENCE [LARGE SCALE GENOMIC DNA]</scope>
    <source>
        <strain evidence="4">cv. G1812</strain>
    </source>
</reference>
<accession>A0A8R7UPV6</accession>
<dbReference type="Gene3D" id="3.30.559.10">
    <property type="entry name" value="Chloramphenicol acetyltransferase-like domain"/>
    <property type="match status" value="1"/>
</dbReference>
<protein>
    <recommendedName>
        <fullName evidence="6">Agmatine coumaroyltransferase-1</fullName>
    </recommendedName>
</protein>
<name>A0A8R7UPV6_TRIUA</name>
<dbReference type="PANTHER" id="PTHR31642">
    <property type="entry name" value="TRICHOTHECENE 3-O-ACETYLTRANSFERASE"/>
    <property type="match status" value="1"/>
</dbReference>
<comment type="similarity">
    <text evidence="1">Belongs to the plant acyltransferase family.</text>
</comment>
<evidence type="ECO:0008006" key="6">
    <source>
        <dbReference type="Google" id="ProtNLM"/>
    </source>
</evidence>
<dbReference type="GO" id="GO:0016747">
    <property type="term" value="F:acyltransferase activity, transferring groups other than amino-acyl groups"/>
    <property type="evidence" value="ECO:0007669"/>
    <property type="project" value="UniProtKB-ARBA"/>
</dbReference>
<dbReference type="Pfam" id="PF02458">
    <property type="entry name" value="Transferase"/>
    <property type="match status" value="1"/>
</dbReference>
<dbReference type="InterPro" id="IPR050317">
    <property type="entry name" value="Plant_Fungal_Acyltransferase"/>
</dbReference>
<evidence type="ECO:0000256" key="2">
    <source>
        <dbReference type="ARBA" id="ARBA00022679"/>
    </source>
</evidence>
<sequence>MDRIKNITVHFTAEFLADLKARVGARCSTFQCPLAHVWKKITAARGLKPEEFTKVRVAVNCRGRADPPVPMNFFGNMVLWAFPRLQVQDLLSSSYGSVVDTIREAVARIDGEYVQSFVDFDGMTDVNGVELIATAAPPSSMFCPDTEVDSWLGFNFHQLDFGTGAPAALLPPDLPVEGLMLFVPSHKAKGGVDIFMAVTDEHLTGFKHICYSLN</sequence>
<dbReference type="InterPro" id="IPR023213">
    <property type="entry name" value="CAT-like_dom_sf"/>
</dbReference>
<proteinExistence type="inferred from homology"/>
<evidence type="ECO:0000313" key="5">
    <source>
        <dbReference type="Proteomes" id="UP000015106"/>
    </source>
</evidence>
<dbReference type="FunFam" id="3.30.559.10:FF:000008">
    <property type="entry name" value="Tryptamine hydroxycinnamoyl transferase"/>
    <property type="match status" value="1"/>
</dbReference>
<evidence type="ECO:0000313" key="4">
    <source>
        <dbReference type="EnsemblPlants" id="TuG1812G0500005600.01.T01.cds418235"/>
    </source>
</evidence>
<reference evidence="4" key="3">
    <citation type="submission" date="2022-06" db="UniProtKB">
        <authorList>
            <consortium name="EnsemblPlants"/>
        </authorList>
    </citation>
    <scope>IDENTIFICATION</scope>
</reference>
<dbReference type="Proteomes" id="UP000015106">
    <property type="component" value="Chromosome 5"/>
</dbReference>
<dbReference type="AlphaFoldDB" id="A0A8R7UPV6"/>